<dbReference type="Gene3D" id="3.40.50.300">
    <property type="entry name" value="P-loop containing nucleotide triphosphate hydrolases"/>
    <property type="match status" value="1"/>
</dbReference>
<accession>A0A9N9A9B2</accession>
<gene>
    <name evidence="4" type="ORF">DEBURN_LOCUS5828</name>
</gene>
<name>A0A9N9A9B2_9GLOM</name>
<dbReference type="CDD" id="cd01856">
    <property type="entry name" value="YlqF"/>
    <property type="match status" value="1"/>
</dbReference>
<evidence type="ECO:0000256" key="2">
    <source>
        <dbReference type="ARBA" id="ARBA00023134"/>
    </source>
</evidence>
<reference evidence="4" key="1">
    <citation type="submission" date="2021-06" db="EMBL/GenBank/DDBJ databases">
        <authorList>
            <person name="Kallberg Y."/>
            <person name="Tangrot J."/>
            <person name="Rosling A."/>
        </authorList>
    </citation>
    <scope>NUCLEOTIDE SEQUENCE</scope>
    <source>
        <strain evidence="4">AZ414A</strain>
    </source>
</reference>
<dbReference type="GO" id="GO:0032543">
    <property type="term" value="P:mitochondrial translation"/>
    <property type="evidence" value="ECO:0007669"/>
    <property type="project" value="TreeGrafter"/>
</dbReference>
<keyword evidence="1" id="KW-0547">Nucleotide-binding</keyword>
<organism evidence="4 5">
    <name type="scientific">Diversispora eburnea</name>
    <dbReference type="NCBI Taxonomy" id="1213867"/>
    <lineage>
        <taxon>Eukaryota</taxon>
        <taxon>Fungi</taxon>
        <taxon>Fungi incertae sedis</taxon>
        <taxon>Mucoromycota</taxon>
        <taxon>Glomeromycotina</taxon>
        <taxon>Glomeromycetes</taxon>
        <taxon>Diversisporales</taxon>
        <taxon>Diversisporaceae</taxon>
        <taxon>Diversispora</taxon>
    </lineage>
</organism>
<feature type="domain" description="G" evidence="3">
    <location>
        <begin position="120"/>
        <end position="179"/>
    </location>
</feature>
<keyword evidence="2" id="KW-0342">GTP-binding</keyword>
<dbReference type="PANTHER" id="PTHR45782">
    <property type="entry name" value="MITOCHONDRIAL RIBOSOME-ASSOCIATED GTPASE 1"/>
    <property type="match status" value="1"/>
</dbReference>
<dbReference type="Proteomes" id="UP000789706">
    <property type="component" value="Unassembled WGS sequence"/>
</dbReference>
<dbReference type="AlphaFoldDB" id="A0A9N9A9B2"/>
<protein>
    <submittedName>
        <fullName evidence="4">10647_t:CDS:1</fullName>
    </submittedName>
</protein>
<sequence>MTTTSSLFNIRPNFIYDKVINWFPGHMAKGLRIISERMSSIDVIVEARDARIPISSINKKFEEVANVKERIIVYNKCDLADESSQDVLFTNANMDRNIKTIINIAANKARENPQKYPFVTVMVVGMPNVGKSSIINSMRRLGVHRAARTGANPGITRAVSNTTIKVLENPTVALTDDVNVLLPAISKRIGALHKQGEYDIQQAAMFFIKQYRLGKYGRYTLDDVSAKGLKAYFEEEDNPTKEIVLSRNQEKKKKWAAITEKRLERWKKKGFSIKKGKNK</sequence>
<dbReference type="PANTHER" id="PTHR45782:SF4">
    <property type="entry name" value="MITOCHONDRIAL RIBOSOME-ASSOCIATED GTPASE 1"/>
    <property type="match status" value="1"/>
</dbReference>
<keyword evidence="5" id="KW-1185">Reference proteome</keyword>
<evidence type="ECO:0000313" key="4">
    <source>
        <dbReference type="EMBL" id="CAG8524439.1"/>
    </source>
</evidence>
<dbReference type="GO" id="GO:0005525">
    <property type="term" value="F:GTP binding"/>
    <property type="evidence" value="ECO:0007669"/>
    <property type="project" value="UniProtKB-KW"/>
</dbReference>
<dbReference type="GO" id="GO:0005739">
    <property type="term" value="C:mitochondrion"/>
    <property type="evidence" value="ECO:0007669"/>
    <property type="project" value="TreeGrafter"/>
</dbReference>
<dbReference type="InterPro" id="IPR027417">
    <property type="entry name" value="P-loop_NTPase"/>
</dbReference>
<dbReference type="Pfam" id="PF01926">
    <property type="entry name" value="MMR_HSR1"/>
    <property type="match status" value="1"/>
</dbReference>
<evidence type="ECO:0000256" key="1">
    <source>
        <dbReference type="ARBA" id="ARBA00022741"/>
    </source>
</evidence>
<evidence type="ECO:0000259" key="3">
    <source>
        <dbReference type="Pfam" id="PF01926"/>
    </source>
</evidence>
<dbReference type="EMBL" id="CAJVPK010000544">
    <property type="protein sequence ID" value="CAG8524439.1"/>
    <property type="molecule type" value="Genomic_DNA"/>
</dbReference>
<comment type="caution">
    <text evidence="4">The sequence shown here is derived from an EMBL/GenBank/DDBJ whole genome shotgun (WGS) entry which is preliminary data.</text>
</comment>
<dbReference type="SUPFAM" id="SSF52540">
    <property type="entry name" value="P-loop containing nucleoside triphosphate hydrolases"/>
    <property type="match status" value="1"/>
</dbReference>
<evidence type="ECO:0000313" key="5">
    <source>
        <dbReference type="Proteomes" id="UP000789706"/>
    </source>
</evidence>
<dbReference type="OrthoDB" id="269151at2759"/>
<proteinExistence type="predicted"/>
<dbReference type="InterPro" id="IPR006073">
    <property type="entry name" value="GTP-bd"/>
</dbReference>
<dbReference type="GO" id="GO:0003924">
    <property type="term" value="F:GTPase activity"/>
    <property type="evidence" value="ECO:0007669"/>
    <property type="project" value="TreeGrafter"/>
</dbReference>